<accession>A0A0F9Y627</accession>
<dbReference type="EMBL" id="LAZR01000042">
    <property type="protein sequence ID" value="KKO00104.1"/>
    <property type="molecule type" value="Genomic_DNA"/>
</dbReference>
<comment type="caution">
    <text evidence="1">The sequence shown here is derived from an EMBL/GenBank/DDBJ whole genome shotgun (WGS) entry which is preliminary data.</text>
</comment>
<protein>
    <submittedName>
        <fullName evidence="1">Uncharacterized protein</fullName>
    </submittedName>
</protein>
<sequence>MENVQDKSLCLGKLERCYNTIQHFKIRVDSYLYEPTTVGLFETKAYLKNKILKLSETNEKLLEFMRTSKVLQPEQYKLVNYHIRETFELEFDFMEYTLKFRQPV</sequence>
<reference evidence="1" key="1">
    <citation type="journal article" date="2015" name="Nature">
        <title>Complex archaea that bridge the gap between prokaryotes and eukaryotes.</title>
        <authorList>
            <person name="Spang A."/>
            <person name="Saw J.H."/>
            <person name="Jorgensen S.L."/>
            <person name="Zaremba-Niedzwiedzka K."/>
            <person name="Martijn J."/>
            <person name="Lind A.E."/>
            <person name="van Eijk R."/>
            <person name="Schleper C."/>
            <person name="Guy L."/>
            <person name="Ettema T.J."/>
        </authorList>
    </citation>
    <scope>NUCLEOTIDE SEQUENCE</scope>
</reference>
<evidence type="ECO:0000313" key="1">
    <source>
        <dbReference type="EMBL" id="KKO00104.1"/>
    </source>
</evidence>
<name>A0A0F9Y627_9ZZZZ</name>
<dbReference type="AlphaFoldDB" id="A0A0F9Y627"/>
<organism evidence="1">
    <name type="scientific">marine sediment metagenome</name>
    <dbReference type="NCBI Taxonomy" id="412755"/>
    <lineage>
        <taxon>unclassified sequences</taxon>
        <taxon>metagenomes</taxon>
        <taxon>ecological metagenomes</taxon>
    </lineage>
</organism>
<proteinExistence type="predicted"/>
<gene>
    <name evidence="1" type="ORF">LCGC14_0128700</name>
</gene>